<evidence type="ECO:0000313" key="3">
    <source>
        <dbReference type="Proteomes" id="UP000053599"/>
    </source>
</evidence>
<dbReference type="HOGENOM" id="CLU_055163_0_0_1"/>
<feature type="region of interest" description="Disordered" evidence="1">
    <location>
        <begin position="341"/>
        <end position="373"/>
    </location>
</feature>
<feature type="compositionally biased region" description="Acidic residues" evidence="1">
    <location>
        <begin position="364"/>
        <end position="373"/>
    </location>
</feature>
<organism evidence="2 3">
    <name type="scientific">Exophiala sideris</name>
    <dbReference type="NCBI Taxonomy" id="1016849"/>
    <lineage>
        <taxon>Eukaryota</taxon>
        <taxon>Fungi</taxon>
        <taxon>Dikarya</taxon>
        <taxon>Ascomycota</taxon>
        <taxon>Pezizomycotina</taxon>
        <taxon>Eurotiomycetes</taxon>
        <taxon>Chaetothyriomycetidae</taxon>
        <taxon>Chaetothyriales</taxon>
        <taxon>Herpotrichiellaceae</taxon>
        <taxon>Exophiala</taxon>
    </lineage>
</organism>
<dbReference type="STRING" id="1016849.A0A0D1YEF7"/>
<dbReference type="EMBL" id="KN846953">
    <property type="protein sequence ID" value="KIV79174.1"/>
    <property type="molecule type" value="Genomic_DNA"/>
</dbReference>
<name>A0A0D1YEF7_9EURO</name>
<protein>
    <submittedName>
        <fullName evidence="2">Uncharacterized protein</fullName>
    </submittedName>
</protein>
<gene>
    <name evidence="2" type="ORF">PV11_06751</name>
</gene>
<proteinExistence type="predicted"/>
<sequence length="373" mass="43723">MDRITAFELPCNEQLECTLFDTFPGEIRDRIFTFALSCYEDSARIWDRNSSFVRPDYSGPAVADTALLQTCQRIYAENWFRPWISAVHTFYLAARGRRPHSSHVMTRQKLQPALNQLNAAHGEVEISHVRVFSQLYTLEPGRHIGGILDMDSFFPRKVTITLRHHDWWFWEHDERLHIRSWWVNVCRFPNSLNEICMELESLQRKRNQIDWIAEEMTKVWHFERKDGTIMSANGGDFKVDLWSGSSTWERKRWLRDETQPDTNEYYVKTVTWKPNSAIIKPERPWARDLHVPQTFPVISHEEPSMSVSLIEEAQVPAASSADETLRLVQEWREAHPAMVIEFSDSTEDQEDDYDIDAIDANGPSDEENEDLFT</sequence>
<accession>A0A0D1YEF7</accession>
<dbReference type="AlphaFoldDB" id="A0A0D1YEF7"/>
<evidence type="ECO:0000313" key="2">
    <source>
        <dbReference type="EMBL" id="KIV79174.1"/>
    </source>
</evidence>
<evidence type="ECO:0000256" key="1">
    <source>
        <dbReference type="SAM" id="MobiDB-lite"/>
    </source>
</evidence>
<dbReference type="Proteomes" id="UP000053599">
    <property type="component" value="Unassembled WGS sequence"/>
</dbReference>
<reference evidence="2 3" key="1">
    <citation type="submission" date="2015-01" db="EMBL/GenBank/DDBJ databases">
        <title>The Genome Sequence of Exophiala sideris CBS121828.</title>
        <authorList>
            <consortium name="The Broad Institute Genomics Platform"/>
            <person name="Cuomo C."/>
            <person name="de Hoog S."/>
            <person name="Gorbushina A."/>
            <person name="Stielow B."/>
            <person name="Teixiera M."/>
            <person name="Abouelleil A."/>
            <person name="Chapman S.B."/>
            <person name="Priest M."/>
            <person name="Young S.K."/>
            <person name="Wortman J."/>
            <person name="Nusbaum C."/>
            <person name="Birren B."/>
        </authorList>
    </citation>
    <scope>NUCLEOTIDE SEQUENCE [LARGE SCALE GENOMIC DNA]</scope>
    <source>
        <strain evidence="2 3">CBS 121828</strain>
    </source>
</reference>
<feature type="compositionally biased region" description="Acidic residues" evidence="1">
    <location>
        <begin position="344"/>
        <end position="357"/>
    </location>
</feature>
<dbReference type="OrthoDB" id="288942at2759"/>